<feature type="region of interest" description="Disordered" evidence="1">
    <location>
        <begin position="237"/>
        <end position="283"/>
    </location>
</feature>
<organism evidence="2 3">
    <name type="scientific">Anabarilius grahami</name>
    <name type="common">Kanglang fish</name>
    <name type="synonym">Barilius grahami</name>
    <dbReference type="NCBI Taxonomy" id="495550"/>
    <lineage>
        <taxon>Eukaryota</taxon>
        <taxon>Metazoa</taxon>
        <taxon>Chordata</taxon>
        <taxon>Craniata</taxon>
        <taxon>Vertebrata</taxon>
        <taxon>Euteleostomi</taxon>
        <taxon>Actinopterygii</taxon>
        <taxon>Neopterygii</taxon>
        <taxon>Teleostei</taxon>
        <taxon>Ostariophysi</taxon>
        <taxon>Cypriniformes</taxon>
        <taxon>Xenocyprididae</taxon>
        <taxon>Xenocypridinae</taxon>
        <taxon>Xenocypridinae incertae sedis</taxon>
        <taxon>Anabarilius</taxon>
    </lineage>
</organism>
<dbReference type="EMBL" id="RJVU01063374">
    <property type="protein sequence ID" value="ROJ25431.1"/>
    <property type="molecule type" value="Genomic_DNA"/>
</dbReference>
<protein>
    <submittedName>
        <fullName evidence="2">Uncharacterized protein</fullName>
    </submittedName>
</protein>
<dbReference type="AlphaFoldDB" id="A0A3N0XRW3"/>
<feature type="region of interest" description="Disordered" evidence="1">
    <location>
        <begin position="97"/>
        <end position="130"/>
    </location>
</feature>
<feature type="compositionally biased region" description="Low complexity" evidence="1">
    <location>
        <begin position="15"/>
        <end position="29"/>
    </location>
</feature>
<sequence>METTTPEPPADGELPPAARMEPATTAPTRAPEPKFPCESDQGCELATAVPVGILVEIDTGEDWLIDWNTEVLLPTLPHPNLPLSPLPSSTAISPALPQLSSCSPSSSPVSTDSKVHGRTGSASGFGNSDVASGVRHRASAKVSSSSGVTRSHQLSVIAWGSPDIGSVSIGHPTEVVDHVYSLAPPSFDTAVGCHHHRALGRFHLAAPPVTAPMDAPSIYFSMESLPLGLPVSASPLPAPSPQPFSSSSPSSKVSTIIFTPDFCFPPPPPGRPSTSRNPSSPPF</sequence>
<gene>
    <name evidence="2" type="ORF">DPX16_3596</name>
</gene>
<feature type="compositionally biased region" description="Low complexity" evidence="1">
    <location>
        <begin position="272"/>
        <end position="283"/>
    </location>
</feature>
<feature type="compositionally biased region" description="Low complexity" evidence="1">
    <location>
        <begin position="97"/>
        <end position="112"/>
    </location>
</feature>
<dbReference type="Proteomes" id="UP000281406">
    <property type="component" value="Unassembled WGS sequence"/>
</dbReference>
<evidence type="ECO:0000313" key="3">
    <source>
        <dbReference type="Proteomes" id="UP000281406"/>
    </source>
</evidence>
<name>A0A3N0XRW3_ANAGA</name>
<keyword evidence="3" id="KW-1185">Reference proteome</keyword>
<evidence type="ECO:0000313" key="2">
    <source>
        <dbReference type="EMBL" id="ROJ25431.1"/>
    </source>
</evidence>
<feature type="compositionally biased region" description="Low complexity" evidence="1">
    <location>
        <begin position="243"/>
        <end position="262"/>
    </location>
</feature>
<evidence type="ECO:0000256" key="1">
    <source>
        <dbReference type="SAM" id="MobiDB-lite"/>
    </source>
</evidence>
<accession>A0A3N0XRW3</accession>
<feature type="compositionally biased region" description="Polar residues" evidence="1">
    <location>
        <begin position="120"/>
        <end position="130"/>
    </location>
</feature>
<feature type="region of interest" description="Disordered" evidence="1">
    <location>
        <begin position="1"/>
        <end position="39"/>
    </location>
</feature>
<reference evidence="2 3" key="1">
    <citation type="submission" date="2018-10" db="EMBL/GenBank/DDBJ databases">
        <title>Genome assembly for a Yunnan-Guizhou Plateau 3E fish, Anabarilius grahami (Regan), and its evolutionary and genetic applications.</title>
        <authorList>
            <person name="Jiang W."/>
        </authorList>
    </citation>
    <scope>NUCLEOTIDE SEQUENCE [LARGE SCALE GENOMIC DNA]</scope>
    <source>
        <strain evidence="2">AG-KIZ</strain>
        <tissue evidence="2">Muscle</tissue>
    </source>
</reference>
<comment type="caution">
    <text evidence="2">The sequence shown here is derived from an EMBL/GenBank/DDBJ whole genome shotgun (WGS) entry which is preliminary data.</text>
</comment>
<proteinExistence type="predicted"/>